<evidence type="ECO:0000313" key="1">
    <source>
        <dbReference type="EMBL" id="AIW21458.1"/>
    </source>
</evidence>
<dbReference type="InterPro" id="IPR035959">
    <property type="entry name" value="RutC-like_sf"/>
</dbReference>
<dbReference type="InterPro" id="IPR006175">
    <property type="entry name" value="YjgF/YER057c/UK114"/>
</dbReference>
<sequence length="139" mass="15790">MNIIWSPATVPPPAANYHQCAMIPSGSTRLHIAGQLGINELSEVPERAEEQIVLAWQNVRGVLQANRMDIQDLISVRIYMVNREDLEGYQRAKERIPFDVGALPTTFLFVNGLFDKNWKVEIEAEAAKRFQGSDILRHF</sequence>
<dbReference type="RefSeq" id="WP_043010404.1">
    <property type="nucleotide sequence ID" value="NZ_CP009618.1"/>
</dbReference>
<reference evidence="1 2" key="1">
    <citation type="submission" date="2014-10" db="EMBL/GenBank/DDBJ databases">
        <title>The Complete Genome Sequence for the Shellfish Pathogen Vibrio coralliilyticus RE98 Isolated from a Shellfish Hatchery.</title>
        <authorList>
            <person name="Richards G.P."/>
            <person name="Bono J.L."/>
            <person name="Watson M.A."/>
            <person name="Needleman D.S."/>
        </authorList>
    </citation>
    <scope>NUCLEOTIDE SEQUENCE [LARGE SCALE GENOMIC DNA]</scope>
    <source>
        <strain evidence="1 2">RE98</strain>
    </source>
</reference>
<dbReference type="KEGG" id="vcy:IX92_20870"/>
<organism evidence="1 2">
    <name type="scientific">Vibrio coralliilyticus</name>
    <dbReference type="NCBI Taxonomy" id="190893"/>
    <lineage>
        <taxon>Bacteria</taxon>
        <taxon>Pseudomonadati</taxon>
        <taxon>Pseudomonadota</taxon>
        <taxon>Gammaproteobacteria</taxon>
        <taxon>Vibrionales</taxon>
        <taxon>Vibrionaceae</taxon>
        <taxon>Vibrio</taxon>
    </lineage>
</organism>
<accession>A0AAN0VZW6</accession>
<evidence type="ECO:0000313" key="2">
    <source>
        <dbReference type="Proteomes" id="UP000030081"/>
    </source>
</evidence>
<protein>
    <submittedName>
        <fullName evidence="1">Endoribonuclease L-PSP</fullName>
    </submittedName>
</protein>
<name>A0AAN0VZW6_9VIBR</name>
<dbReference type="EMBL" id="CP009618">
    <property type="protein sequence ID" value="AIW21458.1"/>
    <property type="molecule type" value="Genomic_DNA"/>
</dbReference>
<dbReference type="Proteomes" id="UP000030081">
    <property type="component" value="Chromosome 2"/>
</dbReference>
<keyword evidence="2" id="KW-1185">Reference proteome</keyword>
<dbReference type="AlphaFoldDB" id="A0AAN0VZW6"/>
<gene>
    <name evidence="1" type="ORF">IX92_20870</name>
</gene>
<dbReference type="Pfam" id="PF01042">
    <property type="entry name" value="Ribonuc_L-PSP"/>
    <property type="match status" value="1"/>
</dbReference>
<proteinExistence type="predicted"/>
<dbReference type="SUPFAM" id="SSF55298">
    <property type="entry name" value="YjgF-like"/>
    <property type="match status" value="1"/>
</dbReference>
<dbReference type="CDD" id="cd00448">
    <property type="entry name" value="YjgF_YER057c_UK114_family"/>
    <property type="match status" value="1"/>
</dbReference>
<dbReference type="Gene3D" id="3.30.1330.40">
    <property type="entry name" value="RutC-like"/>
    <property type="match status" value="1"/>
</dbReference>